<evidence type="ECO:0000256" key="7">
    <source>
        <dbReference type="SAM" id="Phobius"/>
    </source>
</evidence>
<protein>
    <recommendedName>
        <fullName evidence="12">DUF4190 domain-containing protein</fullName>
    </recommendedName>
</protein>
<dbReference type="SUPFAM" id="SSF52833">
    <property type="entry name" value="Thioredoxin-like"/>
    <property type="match status" value="1"/>
</dbReference>
<keyword evidence="11" id="KW-1185">Reference proteome</keyword>
<evidence type="ECO:0000256" key="2">
    <source>
        <dbReference type="ARBA" id="ARBA00022729"/>
    </source>
</evidence>
<evidence type="ECO:0000256" key="5">
    <source>
        <dbReference type="ARBA" id="ARBA00023284"/>
    </source>
</evidence>
<dbReference type="InterPro" id="IPR036249">
    <property type="entry name" value="Thioredoxin-like_sf"/>
</dbReference>
<feature type="domain" description="Thioredoxin-like fold" evidence="8">
    <location>
        <begin position="215"/>
        <end position="361"/>
    </location>
</feature>
<proteinExistence type="inferred from homology"/>
<feature type="transmembrane region" description="Helical" evidence="7">
    <location>
        <begin position="111"/>
        <end position="139"/>
    </location>
</feature>
<keyword evidence="5" id="KW-0676">Redox-active center</keyword>
<feature type="compositionally biased region" description="Low complexity" evidence="6">
    <location>
        <begin position="40"/>
        <end position="52"/>
    </location>
</feature>
<comment type="similarity">
    <text evidence="1">Belongs to the thioredoxin family. DsbA subfamily.</text>
</comment>
<accession>A0A2V3DV31</accession>
<keyword evidence="2" id="KW-0732">Signal</keyword>
<dbReference type="Pfam" id="PF13462">
    <property type="entry name" value="Thioredoxin_4"/>
    <property type="match status" value="1"/>
</dbReference>
<keyword evidence="7" id="KW-0472">Membrane</keyword>
<evidence type="ECO:0000259" key="9">
    <source>
        <dbReference type="Pfam" id="PF13828"/>
    </source>
</evidence>
<comment type="caution">
    <text evidence="10">The sequence shown here is derived from an EMBL/GenBank/DDBJ whole genome shotgun (WGS) entry which is preliminary data.</text>
</comment>
<keyword evidence="7" id="KW-1133">Transmembrane helix</keyword>
<dbReference type="PANTHER" id="PTHR13887:SF14">
    <property type="entry name" value="DISULFIDE BOND FORMATION PROTEIN D"/>
    <property type="match status" value="1"/>
</dbReference>
<keyword evidence="3" id="KW-0560">Oxidoreductase</keyword>
<organism evidence="10 11">
    <name type="scientific">Arthrobacter psychrochitiniphilus</name>
    <dbReference type="NCBI Taxonomy" id="291045"/>
    <lineage>
        <taxon>Bacteria</taxon>
        <taxon>Bacillati</taxon>
        <taxon>Actinomycetota</taxon>
        <taxon>Actinomycetes</taxon>
        <taxon>Micrococcales</taxon>
        <taxon>Micrococcaceae</taxon>
        <taxon>Arthrobacter</taxon>
    </lineage>
</organism>
<dbReference type="EMBL" id="QHLZ01000003">
    <property type="protein sequence ID" value="PXA66247.1"/>
    <property type="molecule type" value="Genomic_DNA"/>
</dbReference>
<evidence type="ECO:0000259" key="8">
    <source>
        <dbReference type="Pfam" id="PF13462"/>
    </source>
</evidence>
<gene>
    <name evidence="10" type="ORF">CVS29_05980</name>
</gene>
<feature type="domain" description="DUF4190" evidence="9">
    <location>
        <begin position="74"/>
        <end position="129"/>
    </location>
</feature>
<keyword evidence="4" id="KW-1015">Disulfide bond</keyword>
<name>A0A2V3DV31_9MICC</name>
<evidence type="ECO:0000256" key="4">
    <source>
        <dbReference type="ARBA" id="ARBA00023157"/>
    </source>
</evidence>
<evidence type="ECO:0000256" key="1">
    <source>
        <dbReference type="ARBA" id="ARBA00005791"/>
    </source>
</evidence>
<sequence>MGTPIAGMMVGNMFHEEMHAVGENPVQGPDSPRNDPTDQPPYGQQPYGQQPPYGQPPLYPGMMPLGSKVETTNVLAVVSLVSAFVVNVVGIITGHIALAQIKRTGEKGRGLAIGGLVVGYVSLASTIILGTLLIIGILASTPSTSSHEPLAPQPSYGAQEMSGTLNAFGGITFGPGGGVFPAAELPGEVDLSQLSMDPAALDEIGIAPSASGEAVQVVVYPDFLCPFCAEFETTNGPALKTLRDQGKITLEYRPLGFLDQLSNGTKYSTRSAEAAACVANNAPTSYERFFDSLFKNQPAEMSAGLDNAVLVGLAQEAGAGDISSCLANRDFAGFVGDSSILAQNYGVAGTPTVFVEGQQWSQGPLSDFTAKALAAKK</sequence>
<dbReference type="Pfam" id="PF13828">
    <property type="entry name" value="DUF4190"/>
    <property type="match status" value="1"/>
</dbReference>
<reference evidence="10 11" key="1">
    <citation type="submission" date="2018-05" db="EMBL/GenBank/DDBJ databases">
        <title>Genetic diversity of glacier-inhabiting Cryobacterium bacteria in China and description of Cryobacterium mengkeensis sp. nov. and Arthrobacter glacialis sp. nov.</title>
        <authorList>
            <person name="Liu Q."/>
            <person name="Xin Y.-H."/>
        </authorList>
    </citation>
    <scope>NUCLEOTIDE SEQUENCE [LARGE SCALE GENOMIC DNA]</scope>
    <source>
        <strain evidence="10 11">GP3</strain>
    </source>
</reference>
<feature type="transmembrane region" description="Helical" evidence="7">
    <location>
        <begin position="74"/>
        <end position="99"/>
    </location>
</feature>
<dbReference type="PANTHER" id="PTHR13887">
    <property type="entry name" value="GLUTATHIONE S-TRANSFERASE KAPPA"/>
    <property type="match status" value="1"/>
</dbReference>
<evidence type="ECO:0000313" key="10">
    <source>
        <dbReference type="EMBL" id="PXA66247.1"/>
    </source>
</evidence>
<dbReference type="AlphaFoldDB" id="A0A2V3DV31"/>
<dbReference type="GO" id="GO:0016491">
    <property type="term" value="F:oxidoreductase activity"/>
    <property type="evidence" value="ECO:0007669"/>
    <property type="project" value="UniProtKB-KW"/>
</dbReference>
<dbReference type="OrthoDB" id="117402at2"/>
<evidence type="ECO:0008006" key="12">
    <source>
        <dbReference type="Google" id="ProtNLM"/>
    </source>
</evidence>
<dbReference type="Proteomes" id="UP000246303">
    <property type="component" value="Unassembled WGS sequence"/>
</dbReference>
<dbReference type="Gene3D" id="3.40.30.10">
    <property type="entry name" value="Glutaredoxin"/>
    <property type="match status" value="1"/>
</dbReference>
<dbReference type="InterPro" id="IPR012336">
    <property type="entry name" value="Thioredoxin-like_fold"/>
</dbReference>
<keyword evidence="7" id="KW-0812">Transmembrane</keyword>
<dbReference type="CDD" id="cd02972">
    <property type="entry name" value="DsbA_family"/>
    <property type="match status" value="1"/>
</dbReference>
<evidence type="ECO:0000256" key="3">
    <source>
        <dbReference type="ARBA" id="ARBA00023002"/>
    </source>
</evidence>
<dbReference type="InterPro" id="IPR025241">
    <property type="entry name" value="DUF4190"/>
</dbReference>
<evidence type="ECO:0000313" key="11">
    <source>
        <dbReference type="Proteomes" id="UP000246303"/>
    </source>
</evidence>
<feature type="region of interest" description="Disordered" evidence="6">
    <location>
        <begin position="22"/>
        <end position="59"/>
    </location>
</feature>
<evidence type="ECO:0000256" key="6">
    <source>
        <dbReference type="SAM" id="MobiDB-lite"/>
    </source>
</evidence>